<evidence type="ECO:0000256" key="4">
    <source>
        <dbReference type="ARBA" id="ARBA00022692"/>
    </source>
</evidence>
<feature type="transmembrane region" description="Helical" evidence="7">
    <location>
        <begin position="40"/>
        <end position="64"/>
    </location>
</feature>
<feature type="transmembrane region" description="Helical" evidence="7">
    <location>
        <begin position="155"/>
        <end position="180"/>
    </location>
</feature>
<feature type="transmembrane region" description="Helical" evidence="7">
    <location>
        <begin position="12"/>
        <end position="33"/>
    </location>
</feature>
<proteinExistence type="inferred from homology"/>
<evidence type="ECO:0000313" key="9">
    <source>
        <dbReference type="EMBL" id="RFA98318.1"/>
    </source>
</evidence>
<feature type="transmembrane region" description="Helical" evidence="7">
    <location>
        <begin position="226"/>
        <end position="243"/>
    </location>
</feature>
<evidence type="ECO:0000313" key="10">
    <source>
        <dbReference type="Proteomes" id="UP000256877"/>
    </source>
</evidence>
<feature type="transmembrane region" description="Helical" evidence="7">
    <location>
        <begin position="250"/>
        <end position="273"/>
    </location>
</feature>
<dbReference type="Proteomes" id="UP000256877">
    <property type="component" value="Unassembled WGS sequence"/>
</dbReference>
<feature type="transmembrane region" description="Helical" evidence="7">
    <location>
        <begin position="187"/>
        <end position="206"/>
    </location>
</feature>
<dbReference type="Proteomes" id="UP000257123">
    <property type="component" value="Unassembled WGS sequence"/>
</dbReference>
<feature type="transmembrane region" description="Helical" evidence="7">
    <location>
        <begin position="84"/>
        <end position="106"/>
    </location>
</feature>
<protein>
    <submittedName>
        <fullName evidence="8">Molybdopterin oxidoreductase</fullName>
    </submittedName>
</protein>
<evidence type="ECO:0000313" key="8">
    <source>
        <dbReference type="EMBL" id="RFA96135.1"/>
    </source>
</evidence>
<evidence type="ECO:0000256" key="6">
    <source>
        <dbReference type="ARBA" id="ARBA00023136"/>
    </source>
</evidence>
<keyword evidence="4 7" id="KW-0812">Transmembrane</keyword>
<organism evidence="8 10">
    <name type="scientific">Pyrobaculum aerophilum</name>
    <dbReference type="NCBI Taxonomy" id="13773"/>
    <lineage>
        <taxon>Archaea</taxon>
        <taxon>Thermoproteota</taxon>
        <taxon>Thermoprotei</taxon>
        <taxon>Thermoproteales</taxon>
        <taxon>Thermoproteaceae</taxon>
        <taxon>Pyrobaculum</taxon>
    </lineage>
</organism>
<dbReference type="GO" id="GO:0005886">
    <property type="term" value="C:plasma membrane"/>
    <property type="evidence" value="ECO:0007669"/>
    <property type="project" value="UniProtKB-SubCell"/>
</dbReference>
<dbReference type="EMBL" id="NMUF01000042">
    <property type="protein sequence ID" value="RFA96135.1"/>
    <property type="molecule type" value="Genomic_DNA"/>
</dbReference>
<evidence type="ECO:0000256" key="1">
    <source>
        <dbReference type="ARBA" id="ARBA00004651"/>
    </source>
</evidence>
<dbReference type="AlphaFoldDB" id="A0A371QZD1"/>
<reference evidence="10 11" key="1">
    <citation type="submission" date="2017-07" db="EMBL/GenBank/DDBJ databases">
        <title>Draft genome sequence of aerobic hyperthermophilic archaea, Pyrobaculum aerophilum YKB31 and YKB32.</title>
        <authorList>
            <person name="Mochizuki T."/>
            <person name="Berliner A.J."/>
            <person name="Yoshida-Takashima Y."/>
            <person name="Takaki Y."/>
            <person name="Nunoura T."/>
            <person name="Takai K."/>
        </authorList>
    </citation>
    <scope>NUCLEOTIDE SEQUENCE [LARGE SCALE GENOMIC DNA]</scope>
    <source>
        <strain evidence="9 11">YKB31</strain>
        <strain evidence="8 10">YKB32</strain>
    </source>
</reference>
<gene>
    <name evidence="9" type="ORF">CGL51_01190</name>
    <name evidence="8" type="ORF">CGL52_11420</name>
</gene>
<evidence type="ECO:0000256" key="7">
    <source>
        <dbReference type="SAM" id="Phobius"/>
    </source>
</evidence>
<evidence type="ECO:0000256" key="5">
    <source>
        <dbReference type="ARBA" id="ARBA00022989"/>
    </source>
</evidence>
<feature type="transmembrane region" description="Helical" evidence="7">
    <location>
        <begin position="127"/>
        <end position="149"/>
    </location>
</feature>
<comment type="subcellular location">
    <subcellularLocation>
        <location evidence="1">Cell membrane</location>
        <topology evidence="1">Multi-pass membrane protein</topology>
    </subcellularLocation>
</comment>
<dbReference type="Gene3D" id="1.20.1630.10">
    <property type="entry name" value="Formate dehydrogenase/DMSO reductase domain"/>
    <property type="match status" value="1"/>
</dbReference>
<evidence type="ECO:0000256" key="3">
    <source>
        <dbReference type="ARBA" id="ARBA00022475"/>
    </source>
</evidence>
<keyword evidence="6 7" id="KW-0472">Membrane</keyword>
<comment type="caution">
    <text evidence="8">The sequence shown here is derived from an EMBL/GenBank/DDBJ whole genome shotgun (WGS) entry which is preliminary data.</text>
</comment>
<dbReference type="EMBL" id="NMUE01000002">
    <property type="protein sequence ID" value="RFA98318.1"/>
    <property type="molecule type" value="Genomic_DNA"/>
</dbReference>
<dbReference type="Pfam" id="PF03916">
    <property type="entry name" value="NrfD"/>
    <property type="match status" value="1"/>
</dbReference>
<dbReference type="InterPro" id="IPR005614">
    <property type="entry name" value="NrfD-like"/>
</dbReference>
<dbReference type="RefSeq" id="WP_116420380.1">
    <property type="nucleotide sequence ID" value="NZ_NMUE01000002.1"/>
</dbReference>
<keyword evidence="3" id="KW-1003">Cell membrane</keyword>
<keyword evidence="5 7" id="KW-1133">Transmembrane helix</keyword>
<evidence type="ECO:0000313" key="11">
    <source>
        <dbReference type="Proteomes" id="UP000257123"/>
    </source>
</evidence>
<name>A0A371QZD1_9CREN</name>
<comment type="similarity">
    <text evidence="2">Belongs to the NrfD family.</text>
</comment>
<sequence>MIVRNAIWGWPVVVEMTLLAIASFAVVWAYYFWKRGELKYAAVGGALGVVLPAVSLGILASELLKPPIAGLLVMPIFNPSANLSSWMVWGATGISLLILWSLLFTLPLIKPLKKIAVWGRSKAVMDALGMLMAAFGVYAALYTGLVLAYERGIPFWHSAAVPILALFMGLAAGSGLYGLLGRVETGRWIAIGSGMAALTYGVHLHLSSIGPAAAAFSAAGASADPLTIGGLILAVIAATLSAVNKKSAVAAGGALAIAAAFLIRASLLLWGAWDFP</sequence>
<accession>A0A371QZD1</accession>
<evidence type="ECO:0000256" key="2">
    <source>
        <dbReference type="ARBA" id="ARBA00008929"/>
    </source>
</evidence>
<dbReference type="OrthoDB" id="33426at2157"/>